<accession>A0A1N6E734</accession>
<sequence>MLLPALGSVLSAIFLHPAAIPDDTGPDKVVQAYATARLISPEPESGDLKSGFLNALNKQYPTNDCPSGFRSNLRKFPEVEICVTYSGFRGACKRLTEEAFNCQVAFTIAVASPTHPGVLDKLERTTTEIEREDFIFTHDWRGWRWKAAGDAVDALVPAEFRGRQPFSREEALAR</sequence>
<dbReference type="EMBL" id="FSRL01000001">
    <property type="protein sequence ID" value="SIN78824.1"/>
    <property type="molecule type" value="Genomic_DNA"/>
</dbReference>
<name>A0A1N6E734_9RHOB</name>
<dbReference type="Proteomes" id="UP000184932">
    <property type="component" value="Unassembled WGS sequence"/>
</dbReference>
<reference evidence="2" key="1">
    <citation type="submission" date="2016-11" db="EMBL/GenBank/DDBJ databases">
        <authorList>
            <person name="Varghese N."/>
            <person name="Submissions S."/>
        </authorList>
    </citation>
    <scope>NUCLEOTIDE SEQUENCE [LARGE SCALE GENOMIC DNA]</scope>
    <source>
        <strain evidence="2">DSM 29440</strain>
    </source>
</reference>
<organism evidence="1 2">
    <name type="scientific">Vannielia litorea</name>
    <dbReference type="NCBI Taxonomy" id="1217970"/>
    <lineage>
        <taxon>Bacteria</taxon>
        <taxon>Pseudomonadati</taxon>
        <taxon>Pseudomonadota</taxon>
        <taxon>Alphaproteobacteria</taxon>
        <taxon>Rhodobacterales</taxon>
        <taxon>Paracoccaceae</taxon>
        <taxon>Vannielia</taxon>
    </lineage>
</organism>
<evidence type="ECO:0000313" key="2">
    <source>
        <dbReference type="Proteomes" id="UP000184932"/>
    </source>
</evidence>
<gene>
    <name evidence="1" type="ORF">SAMN05444002_0409</name>
</gene>
<dbReference type="AlphaFoldDB" id="A0A1N6E734"/>
<keyword evidence="2" id="KW-1185">Reference proteome</keyword>
<evidence type="ECO:0000313" key="1">
    <source>
        <dbReference type="EMBL" id="SIN78824.1"/>
    </source>
</evidence>
<proteinExistence type="predicted"/>
<protein>
    <submittedName>
        <fullName evidence="1">Uncharacterized protein</fullName>
    </submittedName>
</protein>